<dbReference type="PROSITE" id="PS51186">
    <property type="entry name" value="GNAT"/>
    <property type="match status" value="1"/>
</dbReference>
<keyword evidence="1 4" id="KW-0808">Transferase</keyword>
<dbReference type="Proteomes" id="UP000265419">
    <property type="component" value="Unassembled WGS sequence"/>
</dbReference>
<accession>A0A399JAX0</accession>
<evidence type="ECO:0000256" key="1">
    <source>
        <dbReference type="ARBA" id="ARBA00022679"/>
    </source>
</evidence>
<dbReference type="Gene3D" id="3.40.630.30">
    <property type="match status" value="1"/>
</dbReference>
<dbReference type="PANTHER" id="PTHR43877">
    <property type="entry name" value="AMINOALKYLPHOSPHONATE N-ACETYLTRANSFERASE-RELATED-RELATED"/>
    <property type="match status" value="1"/>
</dbReference>
<dbReference type="SUPFAM" id="SSF55729">
    <property type="entry name" value="Acyl-CoA N-acyltransferases (Nat)"/>
    <property type="match status" value="1"/>
</dbReference>
<dbReference type="EMBL" id="QQXK01000023">
    <property type="protein sequence ID" value="RII41687.1"/>
    <property type="molecule type" value="Genomic_DNA"/>
</dbReference>
<dbReference type="CDD" id="cd04301">
    <property type="entry name" value="NAT_SF"/>
    <property type="match status" value="1"/>
</dbReference>
<proteinExistence type="predicted"/>
<protein>
    <submittedName>
        <fullName evidence="4">GNAT family N-acetyltransferase</fullName>
    </submittedName>
</protein>
<dbReference type="InterPro" id="IPR000182">
    <property type="entry name" value="GNAT_dom"/>
</dbReference>
<dbReference type="InterPro" id="IPR050832">
    <property type="entry name" value="Bact_Acetyltransf"/>
</dbReference>
<dbReference type="AlphaFoldDB" id="A0A399JAX0"/>
<evidence type="ECO:0000256" key="2">
    <source>
        <dbReference type="ARBA" id="ARBA00023315"/>
    </source>
</evidence>
<gene>
    <name evidence="4" type="ORF">DWB68_11365</name>
</gene>
<comment type="caution">
    <text evidence="4">The sequence shown here is derived from an EMBL/GenBank/DDBJ whole genome shotgun (WGS) entry which is preliminary data.</text>
</comment>
<organism evidence="4 5">
    <name type="scientific">Galactobacter valiniphilus</name>
    <dbReference type="NCBI Taxonomy" id="2676122"/>
    <lineage>
        <taxon>Bacteria</taxon>
        <taxon>Bacillati</taxon>
        <taxon>Actinomycetota</taxon>
        <taxon>Actinomycetes</taxon>
        <taxon>Micrococcales</taxon>
        <taxon>Micrococcaceae</taxon>
        <taxon>Galactobacter</taxon>
    </lineage>
</organism>
<dbReference type="PANTHER" id="PTHR43877:SF2">
    <property type="entry name" value="AMINOALKYLPHOSPHONATE N-ACETYLTRANSFERASE-RELATED"/>
    <property type="match status" value="1"/>
</dbReference>
<sequence length="151" mass="16710">MRFSPAAASDAGAIRALVRASFAQYVERIGREPAPMLLDWEAILGGEAPRAEVTLAVRGDALTGVLYLELEADHILVDTVAVDAAERGTGLGRRLLELAEERARELGLPEVRLYTNQAMTENVAYYPRRGYVETDRRGDGGYRRVFFAKRV</sequence>
<name>A0A399JAX0_9MICC</name>
<dbReference type="GO" id="GO:0016747">
    <property type="term" value="F:acyltransferase activity, transferring groups other than amino-acyl groups"/>
    <property type="evidence" value="ECO:0007669"/>
    <property type="project" value="InterPro"/>
</dbReference>
<evidence type="ECO:0000259" key="3">
    <source>
        <dbReference type="PROSITE" id="PS51186"/>
    </source>
</evidence>
<keyword evidence="2" id="KW-0012">Acyltransferase</keyword>
<keyword evidence="5" id="KW-1185">Reference proteome</keyword>
<dbReference type="Pfam" id="PF00583">
    <property type="entry name" value="Acetyltransf_1"/>
    <property type="match status" value="1"/>
</dbReference>
<evidence type="ECO:0000313" key="5">
    <source>
        <dbReference type="Proteomes" id="UP000265419"/>
    </source>
</evidence>
<feature type="domain" description="N-acetyltransferase" evidence="3">
    <location>
        <begin position="1"/>
        <end position="151"/>
    </location>
</feature>
<evidence type="ECO:0000313" key="4">
    <source>
        <dbReference type="EMBL" id="RII41687.1"/>
    </source>
</evidence>
<reference evidence="4 5" key="1">
    <citation type="submission" date="2018-07" db="EMBL/GenBank/DDBJ databases">
        <title>Arthrobacter sp. nov., isolated from raw cow's milk with high bacterial count.</title>
        <authorList>
            <person name="Hahne J."/>
            <person name="Isele D."/>
            <person name="Lipski A."/>
        </authorList>
    </citation>
    <scope>NUCLEOTIDE SEQUENCE [LARGE SCALE GENOMIC DNA]</scope>
    <source>
        <strain evidence="4 5">JZ R-35</strain>
    </source>
</reference>
<dbReference type="InterPro" id="IPR016181">
    <property type="entry name" value="Acyl_CoA_acyltransferase"/>
</dbReference>